<protein>
    <submittedName>
        <fullName evidence="1">Uncharacterized protein</fullName>
    </submittedName>
</protein>
<dbReference type="Proteomes" id="UP000381093">
    <property type="component" value="Unassembled WGS sequence"/>
</dbReference>
<dbReference type="EMBL" id="CABVHW010000015">
    <property type="protein sequence ID" value="VVO19321.1"/>
    <property type="molecule type" value="Genomic_DNA"/>
</dbReference>
<reference evidence="1 2" key="1">
    <citation type="submission" date="2019-09" db="EMBL/GenBank/DDBJ databases">
        <authorList>
            <person name="Chandra G."/>
            <person name="Truman W A."/>
        </authorList>
    </citation>
    <scope>NUCLEOTIDE SEQUENCE [LARGE SCALE GENOMIC DNA]</scope>
    <source>
        <strain evidence="1">PS710</strain>
    </source>
</reference>
<evidence type="ECO:0000313" key="2">
    <source>
        <dbReference type="Proteomes" id="UP000381093"/>
    </source>
</evidence>
<sequence length="214" mass="23858">MKSFPFGMLFVASDIDEVHESEFNNWYDSEHVPDRVRMPGVIKAARFKAVSGAPKYLALYWANSLSSFDGPEYQHAFKNQTSWSQKILPLMKNPIRRVGTAVGDFSERGGEFVSIIVSRRVVSNDDLQTLNSALKTDSGFVQSYCITPMEGLSLPLPQEDLANRAMNNIIVVESRSQASAENLTQLALKYFVGDSHELGRYQVVSQSAAEEVRG</sequence>
<organism evidence="1 2">
    <name type="scientific">Pseudomonas fluorescens</name>
    <dbReference type="NCBI Taxonomy" id="294"/>
    <lineage>
        <taxon>Bacteria</taxon>
        <taxon>Pseudomonadati</taxon>
        <taxon>Pseudomonadota</taxon>
        <taxon>Gammaproteobacteria</taxon>
        <taxon>Pseudomonadales</taxon>
        <taxon>Pseudomonadaceae</taxon>
        <taxon>Pseudomonas</taxon>
    </lineage>
</organism>
<gene>
    <name evidence="1" type="ORF">PS710_04110</name>
</gene>
<dbReference type="AlphaFoldDB" id="A0A5E7DS58"/>
<evidence type="ECO:0000313" key="1">
    <source>
        <dbReference type="EMBL" id="VVO19321.1"/>
    </source>
</evidence>
<dbReference type="RefSeq" id="WP_150766106.1">
    <property type="nucleotide sequence ID" value="NZ_CABVHW010000015.1"/>
</dbReference>
<dbReference type="SUPFAM" id="SSF54909">
    <property type="entry name" value="Dimeric alpha+beta barrel"/>
    <property type="match status" value="1"/>
</dbReference>
<accession>A0A5E7DS58</accession>
<dbReference type="InterPro" id="IPR011008">
    <property type="entry name" value="Dimeric_a/b-barrel"/>
</dbReference>
<name>A0A5E7DS58_PSEFL</name>
<proteinExistence type="predicted"/>